<feature type="compositionally biased region" description="Basic and acidic residues" evidence="1">
    <location>
        <begin position="917"/>
        <end position="939"/>
    </location>
</feature>
<keyword evidence="2" id="KW-0812">Transmembrane</keyword>
<feature type="transmembrane region" description="Helical" evidence="2">
    <location>
        <begin position="330"/>
        <end position="352"/>
    </location>
</feature>
<feature type="compositionally biased region" description="Basic and acidic residues" evidence="1">
    <location>
        <begin position="741"/>
        <end position="756"/>
    </location>
</feature>
<proteinExistence type="predicted"/>
<feature type="transmembrane region" description="Helical" evidence="2">
    <location>
        <begin position="205"/>
        <end position="228"/>
    </location>
</feature>
<feature type="compositionally biased region" description="Polar residues" evidence="1">
    <location>
        <begin position="905"/>
        <end position="914"/>
    </location>
</feature>
<protein>
    <submittedName>
        <fullName evidence="3">Uncharacterized protein</fullName>
    </submittedName>
</protein>
<feature type="compositionally biased region" description="Low complexity" evidence="1">
    <location>
        <begin position="673"/>
        <end position="696"/>
    </location>
</feature>
<feature type="transmembrane region" description="Helical" evidence="2">
    <location>
        <begin position="302"/>
        <end position="323"/>
    </location>
</feature>
<comment type="caution">
    <text evidence="3">The sequence shown here is derived from an EMBL/GenBank/DDBJ whole genome shotgun (WGS) entry which is preliminary data.</text>
</comment>
<feature type="region of interest" description="Disordered" evidence="1">
    <location>
        <begin position="672"/>
        <end position="939"/>
    </location>
</feature>
<dbReference type="PANTHER" id="PTHR36812:SF9">
    <property type="entry name" value="MYB-LIKE PROTEIN X ISOFORM X1"/>
    <property type="match status" value="1"/>
</dbReference>
<feature type="compositionally biased region" description="Basic residues" evidence="1">
    <location>
        <begin position="856"/>
        <end position="865"/>
    </location>
</feature>
<feature type="compositionally biased region" description="Acidic residues" evidence="1">
    <location>
        <begin position="834"/>
        <end position="850"/>
    </location>
</feature>
<accession>A0A8J1USU6</accession>
<dbReference type="AlphaFoldDB" id="A0A8J1USU6"/>
<dbReference type="OrthoDB" id="195226at2759"/>
<evidence type="ECO:0000256" key="2">
    <source>
        <dbReference type="SAM" id="Phobius"/>
    </source>
</evidence>
<dbReference type="EMBL" id="CAIIXF020000001">
    <property type="protein sequence ID" value="CAH1772876.1"/>
    <property type="molecule type" value="Genomic_DNA"/>
</dbReference>
<feature type="compositionally biased region" description="Basic residues" evidence="1">
    <location>
        <begin position="817"/>
        <end position="827"/>
    </location>
</feature>
<keyword evidence="2" id="KW-0472">Membrane</keyword>
<feature type="transmembrane region" description="Helical" evidence="2">
    <location>
        <begin position="164"/>
        <end position="185"/>
    </location>
</feature>
<sequence length="939" mass="106911">MNRSGRGEAIPLLETSEMREEREIEEGTPAEDKIIFAESKKRGTSLIFNDAILLVLEYIQIYALLHAMSLRWPWPEGWIKSMNFIFFVNVDIWEFMKVHTNGTYKNVQSHYTESDTVPVNYWFILLAWGIVMFLLIGIFVIIYIILLCKRNPMLLIHISRMQRVYVIIFQVLALPFCIACARVFHCNGDGFVDVDNSLQCFGSTHWAYISPALAAFLVYLIAFPYWLIKKTNAEVLMDNSDSHEGYLQLKETEYVQGLDNTYEINNFHIFSSFKRKGVHMRAAVHVLKLVQVVWYAALFQHILAMAALVNVFLIAMLLTFIIMRPFRVGCFNIILGITYLCLMANSLLGTMLTSFDAFSVRSPWLTPTYMTYMLIAINVVWLISVIVFIIYLVVRHFGGCRKYLQPLWPSITTHGLNKLTPETRKFMRAILKAKQIMERAVLAPPLFAPAHELARQIQVINAYTREAEMLDDQVHTTLLDTLDELIEIHSQVSPRSLFAESVKDSIRDTAEALMEIMPMFVRRLAQREYDFILVNPVKRRLLLKMYCLGLFLNGRSERIKKQKLMNTGTAQLWHEKEEDESPDDGYFDDLYPGHFNNRNQTYSPSLNLTEMDMTEMDGPRLTDSQAVDMWDQPGTSQDVAEFLAVDMDSNQAGSSLYNDTDSLALSEMMHGVPSLSHHSHSTPSSVSHQSSQRSVRPGSSVSRHNPRPASAMSLTPIRPGSPARPGSGVSRTLNMAHVPHKQIEEANVNEEKKPVNKDPAVVEEVSPSNKSNAEPDKKSNKLEEVKDEVADKPKVSVDEPKVEETKTESEETEATQKKHKKKKKKNSREKEENVDGNDNDNQDNIDGETQDDVKERKHKKKKKKSKDNGNEENELGDGDGIEQSGKKHKKKKKHSKEKEIKPENESANQDGNENTVDEAKPKGEDNGAFDGKDVPTTEL</sequence>
<evidence type="ECO:0000313" key="3">
    <source>
        <dbReference type="EMBL" id="CAH1772876.1"/>
    </source>
</evidence>
<feature type="transmembrane region" description="Helical" evidence="2">
    <location>
        <begin position="372"/>
        <end position="394"/>
    </location>
</feature>
<dbReference type="Proteomes" id="UP000749559">
    <property type="component" value="Unassembled WGS sequence"/>
</dbReference>
<name>A0A8J1USU6_OWEFU</name>
<reference evidence="3" key="1">
    <citation type="submission" date="2022-03" db="EMBL/GenBank/DDBJ databases">
        <authorList>
            <person name="Martin C."/>
        </authorList>
    </citation>
    <scope>NUCLEOTIDE SEQUENCE</scope>
</reference>
<feature type="transmembrane region" description="Helical" evidence="2">
    <location>
        <begin position="46"/>
        <end position="65"/>
    </location>
</feature>
<keyword evidence="2" id="KW-1133">Transmembrane helix</keyword>
<evidence type="ECO:0000313" key="4">
    <source>
        <dbReference type="Proteomes" id="UP000749559"/>
    </source>
</evidence>
<feature type="compositionally biased region" description="Acidic residues" evidence="1">
    <location>
        <begin position="870"/>
        <end position="880"/>
    </location>
</feature>
<gene>
    <name evidence="3" type="ORF">OFUS_LOCUS563</name>
</gene>
<evidence type="ECO:0000256" key="1">
    <source>
        <dbReference type="SAM" id="MobiDB-lite"/>
    </source>
</evidence>
<feature type="compositionally biased region" description="Basic residues" evidence="1">
    <location>
        <begin position="886"/>
        <end position="895"/>
    </location>
</feature>
<feature type="compositionally biased region" description="Basic and acidic residues" evidence="1">
    <location>
        <begin position="773"/>
        <end position="809"/>
    </location>
</feature>
<organism evidence="3 4">
    <name type="scientific">Owenia fusiformis</name>
    <name type="common">Polychaete worm</name>
    <dbReference type="NCBI Taxonomy" id="6347"/>
    <lineage>
        <taxon>Eukaryota</taxon>
        <taxon>Metazoa</taxon>
        <taxon>Spiralia</taxon>
        <taxon>Lophotrochozoa</taxon>
        <taxon>Annelida</taxon>
        <taxon>Polychaeta</taxon>
        <taxon>Sedentaria</taxon>
        <taxon>Canalipalpata</taxon>
        <taxon>Sabellida</taxon>
        <taxon>Oweniida</taxon>
        <taxon>Oweniidae</taxon>
        <taxon>Owenia</taxon>
    </lineage>
</organism>
<dbReference type="PANTHER" id="PTHR36812">
    <property type="entry name" value="NEUROFILAMENT TRIPLET M PROTEIN-LIKE PROTEIN"/>
    <property type="match status" value="1"/>
</dbReference>
<keyword evidence="4" id="KW-1185">Reference proteome</keyword>
<feature type="transmembrane region" description="Helical" evidence="2">
    <location>
        <begin position="121"/>
        <end position="144"/>
    </location>
</feature>